<comment type="caution">
    <text evidence="3">The sequence shown here is derived from an EMBL/GenBank/DDBJ whole genome shotgun (WGS) entry which is preliminary data.</text>
</comment>
<feature type="domain" description="Thioredoxin-like fold" evidence="2">
    <location>
        <begin position="157"/>
        <end position="232"/>
    </location>
</feature>
<name>A0A7C4FHY6_9CREN</name>
<evidence type="ECO:0000256" key="1">
    <source>
        <dbReference type="ARBA" id="ARBA00007787"/>
    </source>
</evidence>
<reference evidence="3" key="1">
    <citation type="journal article" date="2020" name="mSystems">
        <title>Genome- and Community-Level Interaction Insights into Carbon Utilization and Element Cycling Functions of Hydrothermarchaeota in Hydrothermal Sediment.</title>
        <authorList>
            <person name="Zhou Z."/>
            <person name="Liu Y."/>
            <person name="Xu W."/>
            <person name="Pan J."/>
            <person name="Luo Z.H."/>
            <person name="Li M."/>
        </authorList>
    </citation>
    <scope>NUCLEOTIDE SEQUENCE [LARGE SCALE GENOMIC DNA]</scope>
    <source>
        <strain evidence="3">SpSt-732</strain>
    </source>
</reference>
<dbReference type="NCBIfam" id="TIGR02187">
    <property type="entry name" value="PDO_seleno_TRX"/>
    <property type="match status" value="1"/>
</dbReference>
<dbReference type="PANTHER" id="PTHR37170">
    <property type="entry name" value="GLUTAREDOXIN-RELATED"/>
    <property type="match status" value="1"/>
</dbReference>
<comment type="similarity">
    <text evidence="1">Belongs to the glutaredoxin family.</text>
</comment>
<proteinExistence type="inferred from homology"/>
<dbReference type="InterPro" id="IPR012336">
    <property type="entry name" value="Thioredoxin-like_fold"/>
</dbReference>
<dbReference type="AlphaFoldDB" id="A0A7C4FHY6"/>
<dbReference type="SUPFAM" id="SSF52833">
    <property type="entry name" value="Thioredoxin-like"/>
    <property type="match status" value="2"/>
</dbReference>
<dbReference type="InterPro" id="IPR036249">
    <property type="entry name" value="Thioredoxin-like_sf"/>
</dbReference>
<dbReference type="PANTHER" id="PTHR37170:SF1">
    <property type="entry name" value="GLUTAREDOXIN-LIKE PROTEIN"/>
    <property type="match status" value="1"/>
</dbReference>
<dbReference type="Pfam" id="PF13192">
    <property type="entry name" value="Thioredoxin_3"/>
    <property type="match status" value="1"/>
</dbReference>
<dbReference type="EMBL" id="DTFF01000064">
    <property type="protein sequence ID" value="HGI88249.1"/>
    <property type="molecule type" value="Genomic_DNA"/>
</dbReference>
<accession>A0A7C4FHY6</accession>
<dbReference type="Gene3D" id="3.40.30.10">
    <property type="entry name" value="Glutaredoxin"/>
    <property type="match status" value="2"/>
</dbReference>
<dbReference type="InterPro" id="IPR011903">
    <property type="entry name" value="TON_0319-like"/>
</dbReference>
<sequence length="241" mass="26758">MTSEYAIPPYVEEMFKVEFTESDIESLKDALKDMKSRVKLKFFTSGNKAKCFSCAEAEKLVDILVSASPLIDSEKSILVEKFDMEINYDVFKKYNIDRVPTLLLLEGSIQYLGMPAGEEIKAFIETIIRLSTSDHGLSSDTVEELAKLEGKAIIETIVTPLCPYCPYAVLLANMFAYVSSVYGTGNVISVIVEAYENPDIADKYAVTTVPTVVVNGRVIFIGLPYEKQLLKAVRRLAGLHA</sequence>
<organism evidence="3">
    <name type="scientific">Ignisphaera aggregans</name>
    <dbReference type="NCBI Taxonomy" id="334771"/>
    <lineage>
        <taxon>Archaea</taxon>
        <taxon>Thermoproteota</taxon>
        <taxon>Thermoprotei</taxon>
        <taxon>Desulfurococcales</taxon>
        <taxon>Desulfurococcaceae</taxon>
        <taxon>Ignisphaera</taxon>
    </lineage>
</organism>
<evidence type="ECO:0000259" key="2">
    <source>
        <dbReference type="Pfam" id="PF13192"/>
    </source>
</evidence>
<gene>
    <name evidence="3" type="ORF">ENV14_07695</name>
</gene>
<protein>
    <submittedName>
        <fullName evidence="3">Glutaredoxin</fullName>
    </submittedName>
</protein>
<evidence type="ECO:0000313" key="3">
    <source>
        <dbReference type="EMBL" id="HGI88249.1"/>
    </source>
</evidence>